<evidence type="ECO:0000256" key="8">
    <source>
        <dbReference type="ARBA" id="ARBA00049527"/>
    </source>
</evidence>
<evidence type="ECO:0000256" key="6">
    <source>
        <dbReference type="ARBA" id="ARBA00031924"/>
    </source>
</evidence>
<dbReference type="InterPro" id="IPR029058">
    <property type="entry name" value="AB_hydrolase_fold"/>
</dbReference>
<proteinExistence type="inferred from homology"/>
<dbReference type="OrthoDB" id="448051at2759"/>
<dbReference type="RefSeq" id="XP_023935786.2">
    <property type="nucleotide sequence ID" value="XM_024080018.2"/>
</dbReference>
<evidence type="ECO:0000256" key="2">
    <source>
        <dbReference type="ARBA" id="ARBA00008300"/>
    </source>
</evidence>
<sequence>MNRVYKNLNKIQTPLITWGDPFTNTENVLICITGNPGISDFYIDFGSELYKSMLMPVCVIGHAGHEESLDKNSKYLFNLKDQLEHKLDLIENYIHKNCKIHLIGHSIGAWMIIEILEKHNHLVERVSSVNLLFPTIQKMAVSQNGKFVNNVLRKIYRFILFLSTLLYMLPNQVLCNLIGIYLWTKSLSPKLNCAIMKILNPDIVENVFYLAFNEMDTVLSLNIEGINKIKHLTNVVYSIKDGWAPTEYMEELKQFTPHLQMIEVQKVEHAFVLKSSEEVATIVADFIKTKTNK</sequence>
<evidence type="ECO:0000313" key="12">
    <source>
        <dbReference type="RefSeq" id="XP_023935787.2"/>
    </source>
</evidence>
<keyword evidence="10" id="KW-1185">Reference proteome</keyword>
<comment type="similarity">
    <text evidence="2">Belongs to the AB hydrolase superfamily. LDAH family.</text>
</comment>
<keyword evidence="5 11" id="KW-0378">Hydrolase</keyword>
<evidence type="ECO:0000256" key="5">
    <source>
        <dbReference type="ARBA" id="ARBA00022801"/>
    </source>
</evidence>
<evidence type="ECO:0000313" key="11">
    <source>
        <dbReference type="RefSeq" id="XP_023935786.2"/>
    </source>
</evidence>
<feature type="transmembrane region" description="Helical" evidence="9">
    <location>
        <begin position="158"/>
        <end position="183"/>
    </location>
</feature>
<evidence type="ECO:0000256" key="7">
    <source>
        <dbReference type="ARBA" id="ARBA00039150"/>
    </source>
</evidence>
<dbReference type="PANTHER" id="PTHR13390:SF0">
    <property type="entry name" value="LIPID DROPLET-ASSOCIATED HYDROLASE"/>
    <property type="match status" value="1"/>
</dbReference>
<dbReference type="GeneID" id="112044246"/>
<dbReference type="RefSeq" id="XP_023935787.2">
    <property type="nucleotide sequence ID" value="XM_024080019.2"/>
</dbReference>
<evidence type="ECO:0000256" key="4">
    <source>
        <dbReference type="ARBA" id="ARBA00022677"/>
    </source>
</evidence>
<evidence type="ECO:0000256" key="3">
    <source>
        <dbReference type="ARBA" id="ARBA00019242"/>
    </source>
</evidence>
<evidence type="ECO:0000256" key="1">
    <source>
        <dbReference type="ARBA" id="ARBA00004502"/>
    </source>
</evidence>
<dbReference type="PANTHER" id="PTHR13390">
    <property type="entry name" value="LIPASE"/>
    <property type="match status" value="1"/>
</dbReference>
<evidence type="ECO:0000256" key="9">
    <source>
        <dbReference type="SAM" id="Phobius"/>
    </source>
</evidence>
<organism evidence="10 11">
    <name type="scientific">Bicyclus anynana</name>
    <name type="common">Squinting bush brown butterfly</name>
    <dbReference type="NCBI Taxonomy" id="110368"/>
    <lineage>
        <taxon>Eukaryota</taxon>
        <taxon>Metazoa</taxon>
        <taxon>Ecdysozoa</taxon>
        <taxon>Arthropoda</taxon>
        <taxon>Hexapoda</taxon>
        <taxon>Insecta</taxon>
        <taxon>Pterygota</taxon>
        <taxon>Neoptera</taxon>
        <taxon>Endopterygota</taxon>
        <taxon>Lepidoptera</taxon>
        <taxon>Glossata</taxon>
        <taxon>Ditrysia</taxon>
        <taxon>Papilionoidea</taxon>
        <taxon>Nymphalidae</taxon>
        <taxon>Satyrinae</taxon>
        <taxon>Satyrini</taxon>
        <taxon>Mycalesina</taxon>
        <taxon>Bicyclus</taxon>
    </lineage>
</organism>
<dbReference type="Pfam" id="PF10230">
    <property type="entry name" value="LIDHydrolase"/>
    <property type="match status" value="1"/>
</dbReference>
<gene>
    <name evidence="11 12" type="primary">LOC112044246</name>
</gene>
<dbReference type="GO" id="GO:0004771">
    <property type="term" value="F:sterol ester esterase activity"/>
    <property type="evidence" value="ECO:0007669"/>
    <property type="project" value="UniProtKB-EC"/>
</dbReference>
<keyword evidence="9" id="KW-1133">Transmembrane helix</keyword>
<comment type="subcellular location">
    <subcellularLocation>
        <location evidence="1">Lipid droplet</location>
    </subcellularLocation>
</comment>
<dbReference type="InterPro" id="IPR019363">
    <property type="entry name" value="LDAH"/>
</dbReference>
<dbReference type="GO" id="GO:0005811">
    <property type="term" value="C:lipid droplet"/>
    <property type="evidence" value="ECO:0007669"/>
    <property type="project" value="UniProtKB-SubCell"/>
</dbReference>
<dbReference type="SUPFAM" id="SSF53474">
    <property type="entry name" value="alpha/beta-Hydrolases"/>
    <property type="match status" value="1"/>
</dbReference>
<dbReference type="Gene3D" id="3.40.50.1820">
    <property type="entry name" value="alpha/beta hydrolase"/>
    <property type="match status" value="1"/>
</dbReference>
<accession>A0A6J1MYY1</accession>
<evidence type="ECO:0000313" key="10">
    <source>
        <dbReference type="Proteomes" id="UP001652582"/>
    </source>
</evidence>
<dbReference type="AlphaFoldDB" id="A0A6J1MYY1"/>
<comment type="catalytic activity">
    <reaction evidence="8">
        <text>a cholesterol ester + H2O = cholesterol + a fatty acid + H(+)</text>
        <dbReference type="Rhea" id="RHEA:36403"/>
        <dbReference type="ChEBI" id="CHEBI:15377"/>
        <dbReference type="ChEBI" id="CHEBI:15378"/>
        <dbReference type="ChEBI" id="CHEBI:16113"/>
        <dbReference type="ChEBI" id="CHEBI:17002"/>
        <dbReference type="ChEBI" id="CHEBI:28868"/>
        <dbReference type="EC" id="3.1.1.13"/>
    </reaction>
    <physiologicalReaction direction="left-to-right" evidence="8">
        <dbReference type="Rhea" id="RHEA:36404"/>
    </physiologicalReaction>
</comment>
<protein>
    <recommendedName>
        <fullName evidence="3">Lipid droplet-associated hydrolase</fullName>
        <ecNumber evidence="7">3.1.1.13</ecNumber>
    </recommendedName>
    <alternativeName>
        <fullName evidence="6">Lipid droplet-associated serine hydrolase</fullName>
    </alternativeName>
</protein>
<keyword evidence="9" id="KW-0472">Membrane</keyword>
<name>A0A6J1MYY1_BICAN</name>
<keyword evidence="9" id="KW-0812">Transmembrane</keyword>
<dbReference type="KEGG" id="bany:112044246"/>
<keyword evidence="4" id="KW-0551">Lipid droplet</keyword>
<dbReference type="GO" id="GO:0019915">
    <property type="term" value="P:lipid storage"/>
    <property type="evidence" value="ECO:0007669"/>
    <property type="project" value="InterPro"/>
</dbReference>
<reference evidence="10 11" key="1">
    <citation type="submission" date="2025-05" db="UniProtKB">
        <authorList>
            <consortium name="RefSeq"/>
        </authorList>
    </citation>
    <scope>NUCLEOTIDE SEQUENCE [LARGE SCALE GENOMIC DNA]</scope>
</reference>
<dbReference type="EC" id="3.1.1.13" evidence="7"/>
<dbReference type="Proteomes" id="UP001652582">
    <property type="component" value="Chromosome 1"/>
</dbReference>